<dbReference type="AlphaFoldDB" id="A0A2G8TJA8"/>
<evidence type="ECO:0000313" key="2">
    <source>
        <dbReference type="Proteomes" id="UP000230390"/>
    </source>
</evidence>
<protein>
    <submittedName>
        <fullName evidence="1">Uncharacterized protein</fullName>
    </submittedName>
</protein>
<dbReference type="RefSeq" id="WP_099787020.1">
    <property type="nucleotide sequence ID" value="NZ_JBHLYV010000001.1"/>
</dbReference>
<name>A0A2G8TJA8_9BURK</name>
<organism evidence="1 2">
    <name type="scientific">Massilia eurypsychrophila</name>
    <dbReference type="NCBI Taxonomy" id="1485217"/>
    <lineage>
        <taxon>Bacteria</taxon>
        <taxon>Pseudomonadati</taxon>
        <taxon>Pseudomonadota</taxon>
        <taxon>Betaproteobacteria</taxon>
        <taxon>Burkholderiales</taxon>
        <taxon>Oxalobacteraceae</taxon>
        <taxon>Telluria group</taxon>
        <taxon>Massilia</taxon>
    </lineage>
</organism>
<keyword evidence="2" id="KW-1185">Reference proteome</keyword>
<evidence type="ECO:0000313" key="1">
    <source>
        <dbReference type="EMBL" id="PIL46130.1"/>
    </source>
</evidence>
<accession>A0A2G8TJA8</accession>
<dbReference type="Proteomes" id="UP000230390">
    <property type="component" value="Unassembled WGS sequence"/>
</dbReference>
<comment type="caution">
    <text evidence="1">The sequence shown here is derived from an EMBL/GenBank/DDBJ whole genome shotgun (WGS) entry which is preliminary data.</text>
</comment>
<reference evidence="1 2" key="1">
    <citation type="submission" date="2017-10" db="EMBL/GenBank/DDBJ databases">
        <title>Massilia psychrophilum sp. nov., a novel purple-pigmented bacterium isolated from Tianshan glacier, Xinjiang Municipality, China.</title>
        <authorList>
            <person name="Wang H."/>
        </authorList>
    </citation>
    <scope>NUCLEOTIDE SEQUENCE [LARGE SCALE GENOMIC DNA]</scope>
    <source>
        <strain evidence="1 2">JCM 30074</strain>
    </source>
</reference>
<gene>
    <name evidence="1" type="ORF">CR105_03300</name>
</gene>
<proteinExistence type="predicted"/>
<sequence length="112" mass="11887">MSSAYQHLALADVRPGMVLSDVLLDQQGQVLLPQGAVLTMAIIALLPRHGIEMLAILCGGAAAAAPAVDCAAVQARLAHLFRGHDAGDDNDGATAALYRYMTDYRLEREITQ</sequence>
<dbReference type="EMBL" id="PDOC01000002">
    <property type="protein sequence ID" value="PIL46130.1"/>
    <property type="molecule type" value="Genomic_DNA"/>
</dbReference>